<protein>
    <submittedName>
        <fullName evidence="8">SusD family protein</fullName>
    </submittedName>
</protein>
<evidence type="ECO:0000259" key="7">
    <source>
        <dbReference type="Pfam" id="PF14322"/>
    </source>
</evidence>
<feature type="domain" description="RagB/SusD" evidence="6">
    <location>
        <begin position="368"/>
        <end position="499"/>
    </location>
</feature>
<dbReference type="GO" id="GO:0009279">
    <property type="term" value="C:cell outer membrane"/>
    <property type="evidence" value="ECO:0007669"/>
    <property type="project" value="UniProtKB-SubCell"/>
</dbReference>
<dbReference type="SUPFAM" id="SSF48452">
    <property type="entry name" value="TPR-like"/>
    <property type="match status" value="1"/>
</dbReference>
<reference evidence="9" key="1">
    <citation type="submission" date="2017-06" db="EMBL/GenBank/DDBJ databases">
        <authorList>
            <person name="Varghese N."/>
            <person name="Submissions S."/>
        </authorList>
    </citation>
    <scope>NUCLEOTIDE SEQUENCE [LARGE SCALE GENOMIC DNA]</scope>
    <source>
        <strain evidence="9">NKM1</strain>
    </source>
</reference>
<comment type="subcellular location">
    <subcellularLocation>
        <location evidence="1">Cell outer membrane</location>
    </subcellularLocation>
</comment>
<dbReference type="CDD" id="cd08977">
    <property type="entry name" value="SusD"/>
    <property type="match status" value="1"/>
</dbReference>
<gene>
    <name evidence="8" type="ORF">SAMN06296052_11356</name>
</gene>
<keyword evidence="5" id="KW-0998">Cell outer membrane</keyword>
<dbReference type="Gene3D" id="1.25.40.390">
    <property type="match status" value="1"/>
</dbReference>
<evidence type="ECO:0000259" key="6">
    <source>
        <dbReference type="Pfam" id="PF07980"/>
    </source>
</evidence>
<feature type="domain" description="SusD-like N-terminal" evidence="7">
    <location>
        <begin position="23"/>
        <end position="232"/>
    </location>
</feature>
<evidence type="ECO:0000256" key="4">
    <source>
        <dbReference type="ARBA" id="ARBA00023136"/>
    </source>
</evidence>
<dbReference type="Proteomes" id="UP000198432">
    <property type="component" value="Unassembled WGS sequence"/>
</dbReference>
<dbReference type="OrthoDB" id="9792139at2"/>
<keyword evidence="9" id="KW-1185">Reference proteome</keyword>
<proteinExistence type="inferred from homology"/>
<keyword evidence="4" id="KW-0472">Membrane</keyword>
<evidence type="ECO:0000256" key="3">
    <source>
        <dbReference type="ARBA" id="ARBA00022729"/>
    </source>
</evidence>
<dbReference type="EMBL" id="FZOQ01000013">
    <property type="protein sequence ID" value="SNS78336.1"/>
    <property type="molecule type" value="Genomic_DNA"/>
</dbReference>
<dbReference type="InterPro" id="IPR012944">
    <property type="entry name" value="SusD_RagB_dom"/>
</dbReference>
<dbReference type="Pfam" id="PF07980">
    <property type="entry name" value="SusD_RagB"/>
    <property type="match status" value="1"/>
</dbReference>
<accession>A0A239HA68</accession>
<evidence type="ECO:0000313" key="9">
    <source>
        <dbReference type="Proteomes" id="UP000198432"/>
    </source>
</evidence>
<evidence type="ECO:0000256" key="5">
    <source>
        <dbReference type="ARBA" id="ARBA00023237"/>
    </source>
</evidence>
<dbReference type="InterPro" id="IPR011990">
    <property type="entry name" value="TPR-like_helical_dom_sf"/>
</dbReference>
<evidence type="ECO:0000313" key="8">
    <source>
        <dbReference type="EMBL" id="SNS78336.1"/>
    </source>
</evidence>
<comment type="similarity">
    <text evidence="2">Belongs to the SusD family.</text>
</comment>
<name>A0A239HA68_9BACT</name>
<dbReference type="Pfam" id="PF14322">
    <property type="entry name" value="SusD-like_3"/>
    <property type="match status" value="1"/>
</dbReference>
<dbReference type="InterPro" id="IPR033985">
    <property type="entry name" value="SusD-like_N"/>
</dbReference>
<evidence type="ECO:0000256" key="2">
    <source>
        <dbReference type="ARBA" id="ARBA00006275"/>
    </source>
</evidence>
<sequence length="501" mass="55332">MNKKLIYMSLLSATMLLGSCGEDFLEQEPYDAVPVGEAINSPAELQTAVFGMYASLRTADAYGRTIPVLGDLMADNTYVAPLNSGRYLVQNVYRTEAVTGEPREIWTALYASILRANQIINADIPSTPVVEQLKGEAYAVRALAYHELVKFFAQPFTVAPNAPGVPIITEFDPENPTDYYVGSQPSRNSVAEVYELIISDYQTAYELMEGNFVNSSYMNKWAARALQARAYLFMGAYEEAEEAALDVVTNSGFELVELDGFLDYWASRTPSSAKEETLFEISYDDIDNVGTNALANIYNQAGYGDILATEELVSLYGENDIRGIIPNVDDEGARYIVDETDGDTINITAAPVILVGARGNVEPAYINNKYQYVSGDRNEVKVIRYAEVLLILAEAYARTGEEAKALEILNELAEARNAAPLVGLAGDELLEAIIVERRKELAFEGHRFWTLARLNLPIEREPEQPASTALIEVGNFRRIFPIPQAEIDANPNIEQNPGYGL</sequence>
<keyword evidence="3" id="KW-0732">Signal</keyword>
<organism evidence="8 9">
    <name type="scientific">Pontibacter ummariensis</name>
    <dbReference type="NCBI Taxonomy" id="1610492"/>
    <lineage>
        <taxon>Bacteria</taxon>
        <taxon>Pseudomonadati</taxon>
        <taxon>Bacteroidota</taxon>
        <taxon>Cytophagia</taxon>
        <taxon>Cytophagales</taxon>
        <taxon>Hymenobacteraceae</taxon>
        <taxon>Pontibacter</taxon>
    </lineage>
</organism>
<dbReference type="AlphaFoldDB" id="A0A239HA68"/>
<evidence type="ECO:0000256" key="1">
    <source>
        <dbReference type="ARBA" id="ARBA00004442"/>
    </source>
</evidence>
<dbReference type="PROSITE" id="PS51257">
    <property type="entry name" value="PROKAR_LIPOPROTEIN"/>
    <property type="match status" value="1"/>
</dbReference>